<dbReference type="AlphaFoldDB" id="A0A5C8Z995"/>
<evidence type="ECO:0000313" key="3">
    <source>
        <dbReference type="Proteomes" id="UP000321764"/>
    </source>
</evidence>
<organism evidence="2 3">
    <name type="scientific">Reinekea thalattae</name>
    <dbReference type="NCBI Taxonomy" id="2593301"/>
    <lineage>
        <taxon>Bacteria</taxon>
        <taxon>Pseudomonadati</taxon>
        <taxon>Pseudomonadota</taxon>
        <taxon>Gammaproteobacteria</taxon>
        <taxon>Oceanospirillales</taxon>
        <taxon>Saccharospirillaceae</taxon>
        <taxon>Reinekea</taxon>
    </lineage>
</organism>
<sequence length="74" mass="8522">MIIPYQQLQAETLQAICEDWLSRQAQEWLGDADEKQQAIEQVMQALKTKQLLITWDEEMNSLGMIPADQLDASE</sequence>
<proteinExistence type="inferred from homology"/>
<gene>
    <name evidence="2" type="ORF">FME95_03945</name>
</gene>
<dbReference type="Pfam" id="PF06794">
    <property type="entry name" value="UPF0270"/>
    <property type="match status" value="1"/>
</dbReference>
<dbReference type="OrthoDB" id="6120729at2"/>
<dbReference type="InterPro" id="IPR010648">
    <property type="entry name" value="UPF0270"/>
</dbReference>
<dbReference type="Gene3D" id="1.10.10.610">
    <property type="entry name" value="YehU-like"/>
    <property type="match status" value="1"/>
</dbReference>
<name>A0A5C8Z995_9GAMM</name>
<dbReference type="InterPro" id="IPR036685">
    <property type="entry name" value="YehU-like_sf"/>
</dbReference>
<evidence type="ECO:0000313" key="2">
    <source>
        <dbReference type="EMBL" id="TXR53721.1"/>
    </source>
</evidence>
<comment type="similarity">
    <text evidence="1">Belongs to the UPF0270 family.</text>
</comment>
<accession>A0A5C8Z995</accession>
<evidence type="ECO:0000256" key="1">
    <source>
        <dbReference type="ARBA" id="ARBA00006450"/>
    </source>
</evidence>
<dbReference type="EMBL" id="VKAD01000001">
    <property type="protein sequence ID" value="TXR53721.1"/>
    <property type="molecule type" value="Genomic_DNA"/>
</dbReference>
<dbReference type="SUPFAM" id="SSF118001">
    <property type="entry name" value="YehU-like"/>
    <property type="match status" value="1"/>
</dbReference>
<dbReference type="Proteomes" id="UP000321764">
    <property type="component" value="Unassembled WGS sequence"/>
</dbReference>
<protein>
    <submittedName>
        <fullName evidence="2">YheU family protein</fullName>
    </submittedName>
</protein>
<reference evidence="2 3" key="1">
    <citation type="submission" date="2019-07" db="EMBL/GenBank/DDBJ databases">
        <title>Reinekea sp. strain SSH23 genome sequencing and assembly.</title>
        <authorList>
            <person name="Kim I."/>
        </authorList>
    </citation>
    <scope>NUCLEOTIDE SEQUENCE [LARGE SCALE GENOMIC DNA]</scope>
    <source>
        <strain evidence="2 3">SSH23</strain>
    </source>
</reference>
<comment type="caution">
    <text evidence="2">The sequence shown here is derived from an EMBL/GenBank/DDBJ whole genome shotgun (WGS) entry which is preliminary data.</text>
</comment>
<keyword evidence="3" id="KW-1185">Reference proteome</keyword>
<dbReference type="RefSeq" id="WP_147713120.1">
    <property type="nucleotide sequence ID" value="NZ_VKAD01000001.1"/>
</dbReference>